<evidence type="ECO:0000256" key="3">
    <source>
        <dbReference type="ARBA" id="ARBA00023163"/>
    </source>
</evidence>
<evidence type="ECO:0000256" key="1">
    <source>
        <dbReference type="ARBA" id="ARBA00023015"/>
    </source>
</evidence>
<dbReference type="Proteomes" id="UP000664495">
    <property type="component" value="Unassembled WGS sequence"/>
</dbReference>
<evidence type="ECO:0000313" key="6">
    <source>
        <dbReference type="Proteomes" id="UP000664495"/>
    </source>
</evidence>
<dbReference type="InterPro" id="IPR028082">
    <property type="entry name" value="Peripla_BP_I"/>
</dbReference>
<accession>A0ABS3HLG2</accession>
<dbReference type="CDD" id="cd01392">
    <property type="entry name" value="HTH_LacI"/>
    <property type="match status" value="1"/>
</dbReference>
<keyword evidence="2 5" id="KW-0238">DNA-binding</keyword>
<feature type="domain" description="HTH lacI-type" evidence="4">
    <location>
        <begin position="2"/>
        <end position="56"/>
    </location>
</feature>
<organism evidence="5 6">
    <name type="scientific">Candidatus Enterococcus murrayae</name>
    <dbReference type="NCBI Taxonomy" id="2815321"/>
    <lineage>
        <taxon>Bacteria</taxon>
        <taxon>Bacillati</taxon>
        <taxon>Bacillota</taxon>
        <taxon>Bacilli</taxon>
        <taxon>Lactobacillales</taxon>
        <taxon>Enterococcaceae</taxon>
        <taxon>Enterococcus</taxon>
    </lineage>
</organism>
<dbReference type="PRINTS" id="PR00036">
    <property type="entry name" value="HTHLACI"/>
</dbReference>
<dbReference type="PANTHER" id="PTHR30146:SF105">
    <property type="entry name" value="CATABOLITE CONTROL PROTEIN B"/>
    <property type="match status" value="1"/>
</dbReference>
<dbReference type="Pfam" id="PF00532">
    <property type="entry name" value="Peripla_BP_1"/>
    <property type="match status" value="1"/>
</dbReference>
<proteinExistence type="predicted"/>
<dbReference type="Gene3D" id="1.10.260.40">
    <property type="entry name" value="lambda repressor-like DNA-binding domains"/>
    <property type="match status" value="1"/>
</dbReference>
<dbReference type="InterPro" id="IPR000843">
    <property type="entry name" value="HTH_LacI"/>
</dbReference>
<dbReference type="InterPro" id="IPR010982">
    <property type="entry name" value="Lambda_DNA-bd_dom_sf"/>
</dbReference>
<comment type="caution">
    <text evidence="5">The sequence shown here is derived from an EMBL/GenBank/DDBJ whole genome shotgun (WGS) entry which is preliminary data.</text>
</comment>
<evidence type="ECO:0000256" key="2">
    <source>
        <dbReference type="ARBA" id="ARBA00023125"/>
    </source>
</evidence>
<dbReference type="SMART" id="SM00354">
    <property type="entry name" value="HTH_LACI"/>
    <property type="match status" value="1"/>
</dbReference>
<dbReference type="SUPFAM" id="SSF53822">
    <property type="entry name" value="Periplasmic binding protein-like I"/>
    <property type="match status" value="1"/>
</dbReference>
<dbReference type="PANTHER" id="PTHR30146">
    <property type="entry name" value="LACI-RELATED TRANSCRIPTIONAL REPRESSOR"/>
    <property type="match status" value="1"/>
</dbReference>
<evidence type="ECO:0000313" key="5">
    <source>
        <dbReference type="EMBL" id="MBO0454276.1"/>
    </source>
</evidence>
<dbReference type="Pfam" id="PF00356">
    <property type="entry name" value="LacI"/>
    <property type="match status" value="1"/>
</dbReference>
<dbReference type="GO" id="GO:0003677">
    <property type="term" value="F:DNA binding"/>
    <property type="evidence" value="ECO:0007669"/>
    <property type="project" value="UniProtKB-KW"/>
</dbReference>
<dbReference type="PROSITE" id="PS00356">
    <property type="entry name" value="HTH_LACI_1"/>
    <property type="match status" value="1"/>
</dbReference>
<keyword evidence="3" id="KW-0804">Transcription</keyword>
<dbReference type="EMBL" id="JAFLVR010000052">
    <property type="protein sequence ID" value="MBO0454276.1"/>
    <property type="molecule type" value="Genomic_DNA"/>
</dbReference>
<dbReference type="Gene3D" id="3.40.50.2300">
    <property type="match status" value="2"/>
</dbReference>
<keyword evidence="1" id="KW-0805">Transcription regulation</keyword>
<keyword evidence="6" id="KW-1185">Reference proteome</keyword>
<reference evidence="5 6" key="1">
    <citation type="submission" date="2021-03" db="EMBL/GenBank/DDBJ databases">
        <title>Enterococcal diversity collection.</title>
        <authorList>
            <person name="Gilmore M.S."/>
            <person name="Schwartzman J."/>
            <person name="Van Tyne D."/>
            <person name="Martin M."/>
            <person name="Earl A.M."/>
            <person name="Manson A.L."/>
            <person name="Straub T."/>
            <person name="Salamzade R."/>
            <person name="Saavedra J."/>
            <person name="Lebreton F."/>
            <person name="Prichula J."/>
            <person name="Schaufler K."/>
            <person name="Gaca A."/>
            <person name="Sgardioli B."/>
            <person name="Wagenaar J."/>
            <person name="Strong T."/>
        </authorList>
    </citation>
    <scope>NUCLEOTIDE SEQUENCE [LARGE SCALE GENOMIC DNA]</scope>
    <source>
        <strain evidence="5 6">MJM16</strain>
    </source>
</reference>
<name>A0ABS3HLG2_9ENTE</name>
<sequence length="316" mass="36147">MVNIRDIAQMADVSLSTVSRVINKNKYVSEKTRNHVQSIIDETGYIKNGVAVKLSTGKSGVIGVQIPYNNTCYDQLIDSILLTAKEKCYQVQLLPTYYEQETENYYYAMLEQKVIDGLILTSRSDCTTDLDQMLLRGRVISTEKLENVGVPMIYADREQAYEKVFAHLFEQKAQDVVFIAKRSSEQSITTRNKIKAYEKYFGKAKENKNFFIGIDQYESGYSWALNQVKEQRIPAYIYVNGDNTAAGILQAFQENGWEHNKDFTLIGEGNLSYSRIFNFSTIDFASEEIGKECVEFLLSDKKTIKCGKEPTFILRK</sequence>
<dbReference type="InterPro" id="IPR001761">
    <property type="entry name" value="Peripla_BP/Lac1_sug-bd_dom"/>
</dbReference>
<gene>
    <name evidence="5" type="ORF">JZO85_18620</name>
</gene>
<protein>
    <submittedName>
        <fullName evidence="5">LacI family DNA-binding transcriptional regulator</fullName>
    </submittedName>
</protein>
<dbReference type="RefSeq" id="WP_207110013.1">
    <property type="nucleotide sequence ID" value="NZ_JAFLVR010000052.1"/>
</dbReference>
<evidence type="ECO:0000259" key="4">
    <source>
        <dbReference type="PROSITE" id="PS50932"/>
    </source>
</evidence>
<dbReference type="SUPFAM" id="SSF47413">
    <property type="entry name" value="lambda repressor-like DNA-binding domains"/>
    <property type="match status" value="1"/>
</dbReference>
<dbReference type="PROSITE" id="PS50932">
    <property type="entry name" value="HTH_LACI_2"/>
    <property type="match status" value="1"/>
</dbReference>